<accession>X1LEA2</accession>
<gene>
    <name evidence="1" type="ORF">S06H3_11726</name>
</gene>
<comment type="caution">
    <text evidence="1">The sequence shown here is derived from an EMBL/GenBank/DDBJ whole genome shotgun (WGS) entry which is preliminary data.</text>
</comment>
<proteinExistence type="predicted"/>
<dbReference type="InterPro" id="IPR021857">
    <property type="entry name" value="DUF3467"/>
</dbReference>
<reference evidence="1" key="1">
    <citation type="journal article" date="2014" name="Front. Microbiol.">
        <title>High frequency of phylogenetically diverse reductive dehalogenase-homologous genes in deep subseafloor sedimentary metagenomes.</title>
        <authorList>
            <person name="Kawai M."/>
            <person name="Futagami T."/>
            <person name="Toyoda A."/>
            <person name="Takaki Y."/>
            <person name="Nishi S."/>
            <person name="Hori S."/>
            <person name="Arai W."/>
            <person name="Tsubouchi T."/>
            <person name="Morono Y."/>
            <person name="Uchiyama I."/>
            <person name="Ito T."/>
            <person name="Fujiyama A."/>
            <person name="Inagaki F."/>
            <person name="Takami H."/>
        </authorList>
    </citation>
    <scope>NUCLEOTIDE SEQUENCE</scope>
    <source>
        <strain evidence="1">Expedition CK06-06</strain>
    </source>
</reference>
<protein>
    <submittedName>
        <fullName evidence="1">Uncharacterized protein</fullName>
    </submittedName>
</protein>
<dbReference type="Pfam" id="PF11950">
    <property type="entry name" value="DUF3467"/>
    <property type="match status" value="1"/>
</dbReference>
<feature type="non-terminal residue" evidence="1">
    <location>
        <position position="42"/>
    </location>
</feature>
<dbReference type="EMBL" id="BARV01005776">
    <property type="protein sequence ID" value="GAI17627.1"/>
    <property type="molecule type" value="Genomic_DNA"/>
</dbReference>
<evidence type="ECO:0000313" key="1">
    <source>
        <dbReference type="EMBL" id="GAI17627.1"/>
    </source>
</evidence>
<dbReference type="AlphaFoldDB" id="X1LEA2"/>
<sequence length="42" mass="5093">MPKQKNEVKVTIVPYEEEVKERIYSNYVIVRHSPFDFSLEFC</sequence>
<organism evidence="1">
    <name type="scientific">marine sediment metagenome</name>
    <dbReference type="NCBI Taxonomy" id="412755"/>
    <lineage>
        <taxon>unclassified sequences</taxon>
        <taxon>metagenomes</taxon>
        <taxon>ecological metagenomes</taxon>
    </lineage>
</organism>
<name>X1LEA2_9ZZZZ</name>